<evidence type="ECO:0000313" key="3">
    <source>
        <dbReference type="EMBL" id="QHT13431.1"/>
    </source>
</evidence>
<keyword evidence="1" id="KW-0808">Transferase</keyword>
<reference evidence="3" key="1">
    <citation type="journal article" date="2020" name="Nature">
        <title>Giant virus diversity and host interactions through global metagenomics.</title>
        <authorList>
            <person name="Schulz F."/>
            <person name="Roux S."/>
            <person name="Paez-Espino D."/>
            <person name="Jungbluth S."/>
            <person name="Walsh D.A."/>
            <person name="Denef V.J."/>
            <person name="McMahon K.D."/>
            <person name="Konstantinidis K.T."/>
            <person name="Eloe-Fadrosh E.A."/>
            <person name="Kyrpides N.C."/>
            <person name="Woyke T."/>
        </authorList>
    </citation>
    <scope>NUCLEOTIDE SEQUENCE</scope>
    <source>
        <strain evidence="3">GVMAG-M-3300023174-131</strain>
    </source>
</reference>
<dbReference type="GO" id="GO:0016020">
    <property type="term" value="C:membrane"/>
    <property type="evidence" value="ECO:0007669"/>
    <property type="project" value="InterPro"/>
</dbReference>
<organism evidence="3">
    <name type="scientific">viral metagenome</name>
    <dbReference type="NCBI Taxonomy" id="1070528"/>
    <lineage>
        <taxon>unclassified sequences</taxon>
        <taxon>metagenomes</taxon>
        <taxon>organismal metagenomes</taxon>
    </lineage>
</organism>
<dbReference type="AlphaFoldDB" id="A0A6C0DAF1"/>
<dbReference type="EMBL" id="MN739568">
    <property type="protein sequence ID" value="QHT13431.1"/>
    <property type="molecule type" value="Genomic_DNA"/>
</dbReference>
<feature type="transmembrane region" description="Helical" evidence="2">
    <location>
        <begin position="123"/>
        <end position="142"/>
    </location>
</feature>
<feature type="transmembrane region" description="Helical" evidence="2">
    <location>
        <begin position="60"/>
        <end position="77"/>
    </location>
</feature>
<sequence length="195" mass="22876">MDQFSKGRKIHPDFENPIDNIIINICEKLIKICQKYNITPNDITITRIIFGIFIIYKFKYSCNLYIPVFGTLIFYFLDCLDGNLARTTNQVTVLGDYLDHFADIGYFGMVIIIMINKSYPNKYIILVTISIFMYLSFIHLGLQQKKYNSKNNELLDNLNIFHTLKEENIVWTKYVGLGTFISMIVFSIYYIQSFC</sequence>
<accession>A0A6C0DAF1</accession>
<feature type="transmembrane region" description="Helical" evidence="2">
    <location>
        <begin position="171"/>
        <end position="191"/>
    </location>
</feature>
<dbReference type="GO" id="GO:0008654">
    <property type="term" value="P:phospholipid biosynthetic process"/>
    <property type="evidence" value="ECO:0007669"/>
    <property type="project" value="InterPro"/>
</dbReference>
<dbReference type="Gene3D" id="1.20.120.1760">
    <property type="match status" value="1"/>
</dbReference>
<keyword evidence="2" id="KW-0472">Membrane</keyword>
<name>A0A6C0DAF1_9ZZZZ</name>
<dbReference type="PROSITE" id="PS00379">
    <property type="entry name" value="CDP_ALCOHOL_P_TRANSF"/>
    <property type="match status" value="1"/>
</dbReference>
<feature type="transmembrane region" description="Helical" evidence="2">
    <location>
        <begin position="97"/>
        <end position="116"/>
    </location>
</feature>
<evidence type="ECO:0000256" key="1">
    <source>
        <dbReference type="ARBA" id="ARBA00022679"/>
    </source>
</evidence>
<evidence type="ECO:0000256" key="2">
    <source>
        <dbReference type="SAM" id="Phobius"/>
    </source>
</evidence>
<proteinExistence type="predicted"/>
<evidence type="ECO:0008006" key="4">
    <source>
        <dbReference type="Google" id="ProtNLM"/>
    </source>
</evidence>
<keyword evidence="2" id="KW-1133">Transmembrane helix</keyword>
<dbReference type="InterPro" id="IPR043130">
    <property type="entry name" value="CDP-OH_PTrfase_TM_dom"/>
</dbReference>
<dbReference type="Pfam" id="PF01066">
    <property type="entry name" value="CDP-OH_P_transf"/>
    <property type="match status" value="1"/>
</dbReference>
<dbReference type="InterPro" id="IPR000462">
    <property type="entry name" value="CDP-OH_P_trans"/>
</dbReference>
<protein>
    <recommendedName>
        <fullName evidence="4">CDP-alcohol phosphatidyltransferase</fullName>
    </recommendedName>
</protein>
<keyword evidence="2" id="KW-0812">Transmembrane</keyword>
<dbReference type="InterPro" id="IPR048254">
    <property type="entry name" value="CDP_ALCOHOL_P_TRANSF_CS"/>
</dbReference>
<dbReference type="GO" id="GO:0016780">
    <property type="term" value="F:phosphotransferase activity, for other substituted phosphate groups"/>
    <property type="evidence" value="ECO:0007669"/>
    <property type="project" value="InterPro"/>
</dbReference>